<evidence type="ECO:0000256" key="1">
    <source>
        <dbReference type="SAM" id="Phobius"/>
    </source>
</evidence>
<protein>
    <submittedName>
        <fullName evidence="2">Uncharacterized protein</fullName>
    </submittedName>
</protein>
<keyword evidence="1" id="KW-0472">Membrane</keyword>
<dbReference type="Pfam" id="PF20456">
    <property type="entry name" value="DUF6709"/>
    <property type="match status" value="1"/>
</dbReference>
<dbReference type="RefSeq" id="WP_123608136.1">
    <property type="nucleotide sequence ID" value="NZ_RJVG01000002.1"/>
</dbReference>
<sequence length="379" mass="43796">MLEQLKKESLKKVRTKILLYLGICIVLIGIFHRCFLNLMEGPRDFNTLSIEELPNSYIKGEFYFLIDNFAQYYIENESGKESVTENYYIIPVGEEEYMALEIDTGNAAESERICNETYEYIMGNTDTPPTGIKLKGTINKMPDEVYEYYEDWFQTSGFLGEPTEEEINRVALPYIIQVDYIGFVDGYIVYGVLALIILGFIYSVIIAIKGLSGLYIAPIKKYVQRNESSVSLEQIEADFMNAASIGTVRIGQKWTYYFKGNKIQIIKNDDIVWAYLQETTQKVYGIKAGVIRIIVLYTNDRKKYTYTMRNVNDIYTILGEYSKNHPNILVGFSEDLKKLFKKDFEQFKRIAFENQAAVTTEETSYITNDESTEELGNNY</sequence>
<dbReference type="Proteomes" id="UP000273083">
    <property type="component" value="Unassembled WGS sequence"/>
</dbReference>
<comment type="caution">
    <text evidence="2">The sequence shown here is derived from an EMBL/GenBank/DDBJ whole genome shotgun (WGS) entry which is preliminary data.</text>
</comment>
<gene>
    <name evidence="2" type="ORF">EDD66_10279</name>
</gene>
<feature type="transmembrane region" description="Helical" evidence="1">
    <location>
        <begin position="187"/>
        <end position="211"/>
    </location>
</feature>
<proteinExistence type="predicted"/>
<name>A0A3N1XVX4_9FIRM</name>
<organism evidence="2 3">
    <name type="scientific">Mobilisporobacter senegalensis</name>
    <dbReference type="NCBI Taxonomy" id="1329262"/>
    <lineage>
        <taxon>Bacteria</taxon>
        <taxon>Bacillati</taxon>
        <taxon>Bacillota</taxon>
        <taxon>Clostridia</taxon>
        <taxon>Lachnospirales</taxon>
        <taxon>Lachnospiraceae</taxon>
        <taxon>Mobilisporobacter</taxon>
    </lineage>
</organism>
<dbReference type="AlphaFoldDB" id="A0A3N1XVX4"/>
<keyword evidence="1" id="KW-0812">Transmembrane</keyword>
<evidence type="ECO:0000313" key="2">
    <source>
        <dbReference type="EMBL" id="ROR30428.1"/>
    </source>
</evidence>
<accession>A0A3N1XVX4</accession>
<dbReference type="InterPro" id="IPR046555">
    <property type="entry name" value="DUF6709"/>
</dbReference>
<keyword evidence="1" id="KW-1133">Transmembrane helix</keyword>
<reference evidence="2 3" key="1">
    <citation type="submission" date="2018-11" db="EMBL/GenBank/DDBJ databases">
        <title>Genomic Encyclopedia of Type Strains, Phase IV (KMG-IV): sequencing the most valuable type-strain genomes for metagenomic binning, comparative biology and taxonomic classification.</title>
        <authorList>
            <person name="Goeker M."/>
        </authorList>
    </citation>
    <scope>NUCLEOTIDE SEQUENCE [LARGE SCALE GENOMIC DNA]</scope>
    <source>
        <strain evidence="2 3">DSM 26537</strain>
    </source>
</reference>
<dbReference type="EMBL" id="RJVG01000002">
    <property type="protein sequence ID" value="ROR30428.1"/>
    <property type="molecule type" value="Genomic_DNA"/>
</dbReference>
<keyword evidence="3" id="KW-1185">Reference proteome</keyword>
<dbReference type="OrthoDB" id="1930829at2"/>
<evidence type="ECO:0000313" key="3">
    <source>
        <dbReference type="Proteomes" id="UP000273083"/>
    </source>
</evidence>
<feature type="transmembrane region" description="Helical" evidence="1">
    <location>
        <begin position="17"/>
        <end position="39"/>
    </location>
</feature>